<feature type="non-terminal residue" evidence="2">
    <location>
        <position position="1"/>
    </location>
</feature>
<dbReference type="Proteomes" id="UP000230423">
    <property type="component" value="Unassembled WGS sequence"/>
</dbReference>
<feature type="region of interest" description="Disordered" evidence="1">
    <location>
        <begin position="52"/>
        <end position="84"/>
    </location>
</feature>
<gene>
    <name evidence="2" type="ORF">TELCIR_22799</name>
</gene>
<dbReference type="AlphaFoldDB" id="A0A2G9TCW4"/>
<reference evidence="2 3" key="1">
    <citation type="submission" date="2015-09" db="EMBL/GenBank/DDBJ databases">
        <title>Draft genome of the parasitic nematode Teladorsagia circumcincta isolate WARC Sus (inbred).</title>
        <authorList>
            <person name="Mitreva M."/>
        </authorList>
    </citation>
    <scope>NUCLEOTIDE SEQUENCE [LARGE SCALE GENOMIC DNA]</scope>
    <source>
        <strain evidence="2 3">S</strain>
    </source>
</reference>
<keyword evidence="3" id="KW-1185">Reference proteome</keyword>
<organism evidence="2 3">
    <name type="scientific">Teladorsagia circumcincta</name>
    <name type="common">Brown stomach worm</name>
    <name type="synonym">Ostertagia circumcincta</name>
    <dbReference type="NCBI Taxonomy" id="45464"/>
    <lineage>
        <taxon>Eukaryota</taxon>
        <taxon>Metazoa</taxon>
        <taxon>Ecdysozoa</taxon>
        <taxon>Nematoda</taxon>
        <taxon>Chromadorea</taxon>
        <taxon>Rhabditida</taxon>
        <taxon>Rhabditina</taxon>
        <taxon>Rhabditomorpha</taxon>
        <taxon>Strongyloidea</taxon>
        <taxon>Trichostrongylidae</taxon>
        <taxon>Teladorsagia</taxon>
    </lineage>
</organism>
<name>A0A2G9TCW4_TELCI</name>
<protein>
    <submittedName>
        <fullName evidence="2">Uncharacterized protein</fullName>
    </submittedName>
</protein>
<dbReference type="EMBL" id="KZ384087">
    <property type="protein sequence ID" value="PIO55811.1"/>
    <property type="molecule type" value="Genomic_DNA"/>
</dbReference>
<evidence type="ECO:0000313" key="3">
    <source>
        <dbReference type="Proteomes" id="UP000230423"/>
    </source>
</evidence>
<feature type="non-terminal residue" evidence="2">
    <location>
        <position position="84"/>
    </location>
</feature>
<proteinExistence type="predicted"/>
<feature type="compositionally biased region" description="Low complexity" evidence="1">
    <location>
        <begin position="72"/>
        <end position="84"/>
    </location>
</feature>
<evidence type="ECO:0000313" key="2">
    <source>
        <dbReference type="EMBL" id="PIO55811.1"/>
    </source>
</evidence>
<evidence type="ECO:0000256" key="1">
    <source>
        <dbReference type="SAM" id="MobiDB-lite"/>
    </source>
</evidence>
<accession>A0A2G9TCW4</accession>
<sequence>AINRVKARKTSIGSDSALLTKRRYLKVNDGINPRSRKQSFNARTDFMSASLDETDEIGASPRRYSSNERARQNLLAQRRQSQIQ</sequence>